<organism evidence="6 7">
    <name type="scientific">Chlamydia muridarum (strain MoPn / Nigg)</name>
    <dbReference type="NCBI Taxonomy" id="243161"/>
    <lineage>
        <taxon>Bacteria</taxon>
        <taxon>Pseudomonadati</taxon>
        <taxon>Chlamydiota</taxon>
        <taxon>Chlamydiia</taxon>
        <taxon>Chlamydiales</taxon>
        <taxon>Chlamydiaceae</taxon>
        <taxon>Chlamydia/Chlamydophila group</taxon>
        <taxon>Chlamydia</taxon>
    </lineage>
</organism>
<dbReference type="Gene3D" id="3.40.50.10810">
    <property type="entry name" value="Tandem AAA-ATPase domain"/>
    <property type="match status" value="1"/>
</dbReference>
<dbReference type="InterPro" id="IPR027417">
    <property type="entry name" value="P-loop_NTPase"/>
</dbReference>
<keyword evidence="6" id="KW-0547">Nucleotide-binding</keyword>
<dbReference type="PROSITE" id="PS51192">
    <property type="entry name" value="HELICASE_ATP_BIND_1"/>
    <property type="match status" value="1"/>
</dbReference>
<dbReference type="SUPFAM" id="SSF52540">
    <property type="entry name" value="P-loop containing nucleoside triphosphate hydrolases"/>
    <property type="match status" value="2"/>
</dbReference>
<evidence type="ECO:0000313" key="6">
    <source>
        <dbReference type="EMBL" id="AAF73530.1"/>
    </source>
</evidence>
<dbReference type="InterPro" id="IPR000330">
    <property type="entry name" value="SNF2_N"/>
</dbReference>
<dbReference type="Proteomes" id="UP000000800">
    <property type="component" value="Chromosome"/>
</dbReference>
<reference evidence="6 7" key="1">
    <citation type="journal article" date="2000" name="Nucleic Acids Res.">
        <title>Genome sequences of Chlamydia trachomatis MoPn and Chlamydia pneumoniae AR39.</title>
        <authorList>
            <person name="Read T.D."/>
            <person name="Brunham R.C."/>
            <person name="Shen C."/>
            <person name="Gill S.R."/>
            <person name="Heidelberg J.F."/>
            <person name="White O."/>
            <person name="Hickey E.K."/>
            <person name="Peterson J.D."/>
            <person name="Utterback T.R."/>
            <person name="Berry K.J."/>
            <person name="Bass S."/>
            <person name="Linher K.D."/>
            <person name="Weidman J.F."/>
            <person name="Khouri H.M."/>
            <person name="Craven B."/>
            <person name="Bowman C."/>
            <person name="Dodson R.J."/>
            <person name="Gwinn M.L."/>
            <person name="Nelson W.C."/>
            <person name="DeBoy R.T."/>
            <person name="Kolonay J.F."/>
            <person name="McClarty G."/>
            <person name="Salzberg S.L."/>
            <person name="Eisen J.A."/>
            <person name="Fraser C.M."/>
        </authorList>
    </citation>
    <scope>NUCLEOTIDE SEQUENCE [LARGE SCALE GENOMIC DNA]</scope>
    <source>
        <strain evidence="7">MoPn / Nigg</strain>
    </source>
</reference>
<gene>
    <name evidence="6" type="ordered locus">TC_0081</name>
</gene>
<dbReference type="HOGENOM" id="CLU_000315_21_4_0"/>
<evidence type="ECO:0000256" key="1">
    <source>
        <dbReference type="ARBA" id="ARBA00022801"/>
    </source>
</evidence>
<dbReference type="Pfam" id="PF00176">
    <property type="entry name" value="SNF2-rel_dom"/>
    <property type="match status" value="1"/>
</dbReference>
<keyword evidence="6" id="KW-0347">Helicase</keyword>
<dbReference type="CDD" id="cd18012">
    <property type="entry name" value="DEXQc_arch_SWI2_SNF2"/>
    <property type="match status" value="1"/>
</dbReference>
<dbReference type="GO" id="GO:0005524">
    <property type="term" value="F:ATP binding"/>
    <property type="evidence" value="ECO:0007669"/>
    <property type="project" value="InterPro"/>
</dbReference>
<dbReference type="InterPro" id="IPR049730">
    <property type="entry name" value="SNF2/RAD54-like_C"/>
</dbReference>
<dbReference type="GO" id="GO:0016787">
    <property type="term" value="F:hydrolase activity"/>
    <property type="evidence" value="ECO:0007669"/>
    <property type="project" value="UniProtKB-KW"/>
</dbReference>
<keyword evidence="2" id="KW-0862">Zinc</keyword>
<dbReference type="PROSITE" id="PS51194">
    <property type="entry name" value="HELICASE_CTER"/>
    <property type="match status" value="1"/>
</dbReference>
<dbReference type="Gene3D" id="3.40.50.300">
    <property type="entry name" value="P-loop containing nucleotide triphosphate hydrolases"/>
    <property type="match status" value="1"/>
</dbReference>
<proteinExistence type="predicted"/>
<dbReference type="SMART" id="SM00490">
    <property type="entry name" value="HELICc"/>
    <property type="match status" value="1"/>
</dbReference>
<evidence type="ECO:0000259" key="3">
    <source>
        <dbReference type="PROSITE" id="PS50966"/>
    </source>
</evidence>
<keyword evidence="2" id="KW-0479">Metal-binding</keyword>
<feature type="domain" description="SWIM-type" evidence="3">
    <location>
        <begin position="73"/>
        <end position="110"/>
    </location>
</feature>
<dbReference type="FunFam" id="3.40.50.10810:FF:000042">
    <property type="entry name" value="SNF2 family helicase-like protein"/>
    <property type="match status" value="1"/>
</dbReference>
<dbReference type="Pfam" id="PF04434">
    <property type="entry name" value="SWIM"/>
    <property type="match status" value="1"/>
</dbReference>
<feature type="domain" description="Helicase C-terminal" evidence="5">
    <location>
        <begin position="1018"/>
        <end position="1174"/>
    </location>
</feature>
<dbReference type="InterPro" id="IPR001650">
    <property type="entry name" value="Helicase_C-like"/>
</dbReference>
<dbReference type="InterPro" id="IPR007527">
    <property type="entry name" value="Znf_SWIM"/>
</dbReference>
<accession>Q9PLL8</accession>
<dbReference type="PROSITE" id="PS50966">
    <property type="entry name" value="ZF_SWIM"/>
    <property type="match status" value="1"/>
</dbReference>
<evidence type="ECO:0000256" key="2">
    <source>
        <dbReference type="PROSITE-ProRule" id="PRU00325"/>
    </source>
</evidence>
<evidence type="ECO:0000259" key="4">
    <source>
        <dbReference type="PROSITE" id="PS51192"/>
    </source>
</evidence>
<dbReference type="eggNOG" id="COG0553">
    <property type="taxonomic scope" value="Bacteria"/>
</dbReference>
<keyword evidence="6" id="KW-0067">ATP-binding</keyword>
<evidence type="ECO:0000313" key="7">
    <source>
        <dbReference type="Proteomes" id="UP000000800"/>
    </source>
</evidence>
<dbReference type="InterPro" id="IPR038718">
    <property type="entry name" value="SNF2-like_sf"/>
</dbReference>
<keyword evidence="7" id="KW-1185">Reference proteome</keyword>
<keyword evidence="2" id="KW-0863">Zinc-finger</keyword>
<dbReference type="PANTHER" id="PTHR10799">
    <property type="entry name" value="SNF2/RAD54 HELICASE FAMILY"/>
    <property type="match status" value="1"/>
</dbReference>
<feature type="domain" description="Helicase ATP-binding" evidence="4">
    <location>
        <begin position="729"/>
        <end position="890"/>
    </location>
</feature>
<dbReference type="CDD" id="cd18793">
    <property type="entry name" value="SF2_C_SNF"/>
    <property type="match status" value="1"/>
</dbReference>
<dbReference type="SMART" id="SM00487">
    <property type="entry name" value="DEXDc"/>
    <property type="match status" value="1"/>
</dbReference>
<dbReference type="InterPro" id="IPR014001">
    <property type="entry name" value="Helicase_ATP-bd"/>
</dbReference>
<evidence type="ECO:0000259" key="5">
    <source>
        <dbReference type="PROSITE" id="PS51194"/>
    </source>
</evidence>
<dbReference type="GO" id="GO:0004386">
    <property type="term" value="F:helicase activity"/>
    <property type="evidence" value="ECO:0007669"/>
    <property type="project" value="UniProtKB-KW"/>
</dbReference>
<name>Q9PLL8_CHLMU</name>
<dbReference type="Pfam" id="PF00271">
    <property type="entry name" value="Helicase_C"/>
    <property type="match status" value="1"/>
</dbReference>
<dbReference type="GO" id="GO:0008270">
    <property type="term" value="F:zinc ion binding"/>
    <property type="evidence" value="ECO:0007669"/>
    <property type="project" value="UniProtKB-KW"/>
</dbReference>
<dbReference type="eggNOG" id="COG4715">
    <property type="taxonomic scope" value="Bacteria"/>
</dbReference>
<dbReference type="FunFam" id="3.40.50.300:FF:000533">
    <property type="entry name" value="Helicase, Snf2 family"/>
    <property type="match status" value="1"/>
</dbReference>
<dbReference type="EMBL" id="AE002160">
    <property type="protein sequence ID" value="AAF73530.1"/>
    <property type="molecule type" value="Genomic_DNA"/>
</dbReference>
<protein>
    <submittedName>
        <fullName evidence="6">Helicase, Snf2 family</fullName>
    </submittedName>
</protein>
<dbReference type="AlphaFoldDB" id="Q9PLL8"/>
<dbReference type="KEGG" id="cmu:TC_0081"/>
<keyword evidence="1" id="KW-0378">Hydrolase</keyword>
<sequence length="1181" mass="135165">MQTGTSNRSVNPLCFRGEMLNFRKLRRDFTANILQDGKELFTQGAVVSAKILSMNSETVCISAQIRGSYDNVYECEIEVDRAESDTIDSNCDCSYNYDCQHIVALLFYLEQYFNEMVVTYSKEAGLSSNEEVSKELQETFVVAATREEERRDREHQKEILREYNHAANVLSENPFFLPLEYSEKDSAELAVLFVPQKNEKEVFSPNQPIEFQLVLRLPGRSKPFYISNIKTFLEGVLYQEPIVFSGRRFFFTLQSFSASDRKLIDLLIRYARYATGNAEEKLLKSAFLTPASLGMILSKMLEHQMAESGGVKLGERECFQGIFCGNLEEPLFWSVSPAKMKFHLDYFDTPYKALLMKPLVVVDEEEIQPEHAVLLESNCPGIIHKNVYHHFLPQIKRAHIRTFAGLRDVAIPEALFGSFCENALPVFRDYAELSNIEALNVFSTLPYTEELRGVCDISYLDGELEAKLFFLYDGQRVPATSFSLQYQDVRAFVRPDGILARNLVEERKILEEVFAGFIYDERDGAFHVKSEKKIVEFMTETIPNNQHRITFNCPETLSDQFIYDETVFDLTFRAGADINYYEAELKVHGLLKGISLDLLWDCISAKKRFLELPKKGCQLKKARRGKAQASKLPCILVLDLEKIAPVIQIFNEIGFQVLDDFVEKCPLWSLSGISSASFKNLPVNFSMTEDLAEIQKQIRGEVDFEFQEVPSQIQATLRSYQKDGVHWLERLRKMHLNGILADDMGLGKTLQTIIAVTQSRLEKGGGCSLIICPTSLVYNWKEEFRKFNPEFKTLVIDGIPSQRRKQLSSLEEYDVAITSYNLLQKDIDIYKDFLFDYVVLDEAHHIKNRTTRNAKSVKMIRACHRLILTGTPIENSLEELWSLFDFLMPGLLSSYDRFVGKYIRIGNYMGNKADNVEALRRKVAPFILRRMKEDVLEDLPPVSEILYHCHLTESQRELYQSYAASARQELSRLVKQEGFERIHIHVLATLTRLKQICCHPAIFAKDTPEPGDSAKYDMLMDLLGSLVDSGHKTVVFSQYTKMLGIIKQDLEAKGVPFVYLDGSTKNRLEIVQQFNEDPSLLVFLVSLKAGGTGLNLVGADTVIHYDMWWNPAVENQATDRVHRIGQSRSVSSYKLVTLNTIEEKILSLQNRKKGLVKKVINSDDEVVSKLTWEEVLELLQI</sequence>